<dbReference type="Proteomes" id="UP001054945">
    <property type="component" value="Unassembled WGS sequence"/>
</dbReference>
<dbReference type="AlphaFoldDB" id="A0AAV4SX48"/>
<organism evidence="1 2">
    <name type="scientific">Caerostris extrusa</name>
    <name type="common">Bark spider</name>
    <name type="synonym">Caerostris bankana</name>
    <dbReference type="NCBI Taxonomy" id="172846"/>
    <lineage>
        <taxon>Eukaryota</taxon>
        <taxon>Metazoa</taxon>
        <taxon>Ecdysozoa</taxon>
        <taxon>Arthropoda</taxon>
        <taxon>Chelicerata</taxon>
        <taxon>Arachnida</taxon>
        <taxon>Araneae</taxon>
        <taxon>Araneomorphae</taxon>
        <taxon>Entelegynae</taxon>
        <taxon>Araneoidea</taxon>
        <taxon>Araneidae</taxon>
        <taxon>Caerostris</taxon>
    </lineage>
</organism>
<name>A0AAV4SX48_CAEEX</name>
<reference evidence="1 2" key="1">
    <citation type="submission" date="2021-06" db="EMBL/GenBank/DDBJ databases">
        <title>Caerostris extrusa draft genome.</title>
        <authorList>
            <person name="Kono N."/>
            <person name="Arakawa K."/>
        </authorList>
    </citation>
    <scope>NUCLEOTIDE SEQUENCE [LARGE SCALE GENOMIC DNA]</scope>
</reference>
<sequence length="83" mass="9159">MINLIVMVSFNMHASGVKVDRPPVLAPLETLLTANLNLQFSMQPPYSSSMKLLCSGMRVGYPSPRYARSNNLCKSIISHLPPL</sequence>
<keyword evidence="2" id="KW-1185">Reference proteome</keyword>
<evidence type="ECO:0000313" key="2">
    <source>
        <dbReference type="Proteomes" id="UP001054945"/>
    </source>
</evidence>
<protein>
    <submittedName>
        <fullName evidence="1">Uncharacterized protein</fullName>
    </submittedName>
</protein>
<accession>A0AAV4SX48</accession>
<proteinExistence type="predicted"/>
<evidence type="ECO:0000313" key="1">
    <source>
        <dbReference type="EMBL" id="GIY37701.1"/>
    </source>
</evidence>
<comment type="caution">
    <text evidence="1">The sequence shown here is derived from an EMBL/GenBank/DDBJ whole genome shotgun (WGS) entry which is preliminary data.</text>
</comment>
<gene>
    <name evidence="1" type="ORF">CEXT_323871</name>
</gene>
<dbReference type="EMBL" id="BPLR01010207">
    <property type="protein sequence ID" value="GIY37701.1"/>
    <property type="molecule type" value="Genomic_DNA"/>
</dbReference>